<evidence type="ECO:0000259" key="4">
    <source>
        <dbReference type="PROSITE" id="PS50893"/>
    </source>
</evidence>
<accession>A0ABM8DCE5</accession>
<evidence type="ECO:0000256" key="1">
    <source>
        <dbReference type="ARBA" id="ARBA00022448"/>
    </source>
</evidence>
<sequence>MAKVTLDRLRKVYPNGYVGVDDATFDIGDGELLVLVGPSGCGKSTLLRMIAGLETITSGELRIGDRIVNDVAPKDRDIAMVFQSYALYPHMTVAENLGFGLKLRGAPKDEINRRVNESAQMLELESLLDRKPAALSGGQRQRVALGRALVRQPQVFLLDEPLSNLDAKLRASTRVEIARLHRKLGTTMIYVTHDQVEAMTLGQRIVVLDKGRIQQIDTPMALYNRPANLFVATFLGSPKMNLLWGEVVERGDDLALRIAENVELPLHPEPGLRERVRGYVGKQLTVGLRPEDLTLAAPGPGHLQAKVETVEPVGNEAFLNLGCGGCELILRLPPRSLPAAGDIVHLGHHPEHMHYFDPESGRSLRG</sequence>
<dbReference type="InterPro" id="IPR015855">
    <property type="entry name" value="ABC_transpr_MalK-like"/>
</dbReference>
<keyword evidence="2" id="KW-0547">Nucleotide-binding</keyword>
<dbReference type="InterPro" id="IPR003439">
    <property type="entry name" value="ABC_transporter-like_ATP-bd"/>
</dbReference>
<organism evidence="5 6">
    <name type="scientific">Lysobacter auxotrophicus</name>
    <dbReference type="NCBI Taxonomy" id="2992573"/>
    <lineage>
        <taxon>Bacteria</taxon>
        <taxon>Pseudomonadati</taxon>
        <taxon>Pseudomonadota</taxon>
        <taxon>Gammaproteobacteria</taxon>
        <taxon>Lysobacterales</taxon>
        <taxon>Lysobacteraceae</taxon>
        <taxon>Lysobacter</taxon>
    </lineage>
</organism>
<evidence type="ECO:0000256" key="3">
    <source>
        <dbReference type="ARBA" id="ARBA00022840"/>
    </source>
</evidence>
<dbReference type="InterPro" id="IPR040582">
    <property type="entry name" value="OB_MalK-like"/>
</dbReference>
<dbReference type="InterPro" id="IPR047641">
    <property type="entry name" value="ABC_transpr_MalK/UgpC-like"/>
</dbReference>
<dbReference type="InterPro" id="IPR027417">
    <property type="entry name" value="P-loop_NTPase"/>
</dbReference>
<feature type="domain" description="ABC transporter" evidence="4">
    <location>
        <begin position="4"/>
        <end position="235"/>
    </location>
</feature>
<dbReference type="Pfam" id="PF17912">
    <property type="entry name" value="OB_MalK"/>
    <property type="match status" value="1"/>
</dbReference>
<keyword evidence="1" id="KW-0813">Transport</keyword>
<dbReference type="SMART" id="SM00382">
    <property type="entry name" value="AAA"/>
    <property type="match status" value="1"/>
</dbReference>
<dbReference type="Proteomes" id="UP001317822">
    <property type="component" value="Chromosome"/>
</dbReference>
<keyword evidence="6" id="KW-1185">Reference proteome</keyword>
<dbReference type="InterPro" id="IPR012340">
    <property type="entry name" value="NA-bd_OB-fold"/>
</dbReference>
<dbReference type="InterPro" id="IPR003593">
    <property type="entry name" value="AAA+_ATPase"/>
</dbReference>
<dbReference type="Gene3D" id="2.40.50.100">
    <property type="match status" value="1"/>
</dbReference>
<proteinExistence type="predicted"/>
<dbReference type="Gene3D" id="3.40.50.300">
    <property type="entry name" value="P-loop containing nucleotide triphosphate hydrolases"/>
    <property type="match status" value="1"/>
</dbReference>
<dbReference type="PANTHER" id="PTHR43875:SF1">
    <property type="entry name" value="OSMOPROTECTIVE COMPOUNDS UPTAKE ATP-BINDING PROTEIN GGTA"/>
    <property type="match status" value="1"/>
</dbReference>
<dbReference type="NCBIfam" id="NF008653">
    <property type="entry name" value="PRK11650.1"/>
    <property type="match status" value="1"/>
</dbReference>
<dbReference type="RefSeq" id="WP_281781650.1">
    <property type="nucleotide sequence ID" value="NZ_AP027041.1"/>
</dbReference>
<evidence type="ECO:0000313" key="6">
    <source>
        <dbReference type="Proteomes" id="UP001317822"/>
    </source>
</evidence>
<reference evidence="5 6" key="1">
    <citation type="journal article" date="2023" name="Int. J. Syst. Evol. Microbiol.">
        <title>Physiological and genomic analyses of cobalamin (vitamin B12)-auxotrophy of Lysobacter auxotrophicus sp. nov., a methionine-auxotrophic chitinolytic bacterium isolated from chitin-treated soil.</title>
        <authorList>
            <person name="Saito A."/>
            <person name="Dohra H."/>
            <person name="Hamada M."/>
            <person name="Moriuchi R."/>
            <person name="Kotsuchibashi Y."/>
            <person name="Mori K."/>
        </authorList>
    </citation>
    <scope>NUCLEOTIDE SEQUENCE [LARGE SCALE GENOMIC DNA]</scope>
    <source>
        <strain evidence="5 6">5-21a</strain>
    </source>
</reference>
<keyword evidence="3 5" id="KW-0067">ATP-binding</keyword>
<name>A0ABM8DCE5_9GAMM</name>
<dbReference type="EMBL" id="AP027041">
    <property type="protein sequence ID" value="BDU16255.1"/>
    <property type="molecule type" value="Genomic_DNA"/>
</dbReference>
<dbReference type="InterPro" id="IPR017871">
    <property type="entry name" value="ABC_transporter-like_CS"/>
</dbReference>
<dbReference type="InterPro" id="IPR008995">
    <property type="entry name" value="Mo/tungstate-bd_C_term_dom"/>
</dbReference>
<evidence type="ECO:0000256" key="2">
    <source>
        <dbReference type="ARBA" id="ARBA00022741"/>
    </source>
</evidence>
<dbReference type="SUPFAM" id="SSF50331">
    <property type="entry name" value="MOP-like"/>
    <property type="match status" value="1"/>
</dbReference>
<dbReference type="PROSITE" id="PS00211">
    <property type="entry name" value="ABC_TRANSPORTER_1"/>
    <property type="match status" value="1"/>
</dbReference>
<dbReference type="Gene3D" id="2.40.50.140">
    <property type="entry name" value="Nucleic acid-binding proteins"/>
    <property type="match status" value="1"/>
</dbReference>
<dbReference type="PANTHER" id="PTHR43875">
    <property type="entry name" value="MALTODEXTRIN IMPORT ATP-BINDING PROTEIN MSMX"/>
    <property type="match status" value="1"/>
</dbReference>
<dbReference type="PROSITE" id="PS50893">
    <property type="entry name" value="ABC_TRANSPORTER_2"/>
    <property type="match status" value="1"/>
</dbReference>
<gene>
    <name evidence="5" type="primary">ugpC</name>
    <name evidence="5" type="ORF">LA521A_14560</name>
</gene>
<evidence type="ECO:0000313" key="5">
    <source>
        <dbReference type="EMBL" id="BDU16255.1"/>
    </source>
</evidence>
<dbReference type="SUPFAM" id="SSF52540">
    <property type="entry name" value="P-loop containing nucleoside triphosphate hydrolases"/>
    <property type="match status" value="1"/>
</dbReference>
<dbReference type="Pfam" id="PF00005">
    <property type="entry name" value="ABC_tran"/>
    <property type="match status" value="1"/>
</dbReference>
<dbReference type="GO" id="GO:0005524">
    <property type="term" value="F:ATP binding"/>
    <property type="evidence" value="ECO:0007669"/>
    <property type="project" value="UniProtKB-KW"/>
</dbReference>
<protein>
    <submittedName>
        <fullName evidence="5">Sn-glycerol-3-phosphate ABC transporter ATP-binding protein UgpC</fullName>
    </submittedName>
</protein>
<dbReference type="CDD" id="cd03301">
    <property type="entry name" value="ABC_MalK_N"/>
    <property type="match status" value="1"/>
</dbReference>